<evidence type="ECO:0000313" key="3">
    <source>
        <dbReference type="Proteomes" id="UP001175000"/>
    </source>
</evidence>
<comment type="caution">
    <text evidence="2">The sequence shown here is derived from an EMBL/GenBank/DDBJ whole genome shotgun (WGS) entry which is preliminary data.</text>
</comment>
<dbReference type="Proteomes" id="UP001175000">
    <property type="component" value="Unassembled WGS sequence"/>
</dbReference>
<dbReference type="InterPro" id="IPR004843">
    <property type="entry name" value="Calcineurin-like_PHP"/>
</dbReference>
<dbReference type="InterPro" id="IPR029052">
    <property type="entry name" value="Metallo-depent_PP-like"/>
</dbReference>
<dbReference type="PANTHER" id="PTHR12905:SF0">
    <property type="entry name" value="CALCINEURIN-LIKE PHOSPHOESTERASE DOMAIN-CONTAINING PROTEIN"/>
    <property type="match status" value="1"/>
</dbReference>
<evidence type="ECO:0000313" key="2">
    <source>
        <dbReference type="EMBL" id="KAK0627334.1"/>
    </source>
</evidence>
<feature type="non-terminal residue" evidence="2">
    <location>
        <position position="1"/>
    </location>
</feature>
<sequence length="283" mass="30836">QMATTFLIPSDTHDDAFPDPSSLPKADVVLHCGDLTMIGGLGNYKKAIVKINALDAELKLVIAGNPDVSLDPKWWQTNLDDDDDDPAEPSKALELFKAENTNGLHFLEEGTHTFTLSGNRTFTIYVSPYTPEFNGYAFAYGPDENRFGLSAKESIPANVDIVMAHGPPLLPSSVYELDINREGQHCGCPMLYAAVREAKPKVHCFGHLHEGYGVQDVSWSSGTDVEDDSGADEIVGAVRKNSEETVLAGAVGHTLLVNAAIMNHGEEENNRPWLVSLDLERTE</sequence>
<dbReference type="SUPFAM" id="SSF56300">
    <property type="entry name" value="Metallo-dependent phosphatases"/>
    <property type="match status" value="1"/>
</dbReference>
<dbReference type="AlphaFoldDB" id="A0AA40C7C9"/>
<dbReference type="PANTHER" id="PTHR12905">
    <property type="entry name" value="METALLOPHOSPHOESTERASE"/>
    <property type="match status" value="1"/>
</dbReference>
<dbReference type="GO" id="GO:0016787">
    <property type="term" value="F:hydrolase activity"/>
    <property type="evidence" value="ECO:0007669"/>
    <property type="project" value="InterPro"/>
</dbReference>
<gene>
    <name evidence="2" type="ORF">B0T14DRAFT_423585</name>
</gene>
<name>A0AA40C7C9_9PEZI</name>
<feature type="domain" description="Calcineurin-like phosphoesterase" evidence="1">
    <location>
        <begin position="23"/>
        <end position="210"/>
    </location>
</feature>
<reference evidence="2" key="1">
    <citation type="submission" date="2023-06" db="EMBL/GenBank/DDBJ databases">
        <title>Genome-scale phylogeny and comparative genomics of the fungal order Sordariales.</title>
        <authorList>
            <consortium name="Lawrence Berkeley National Laboratory"/>
            <person name="Hensen N."/>
            <person name="Bonometti L."/>
            <person name="Westerberg I."/>
            <person name="Brannstrom I.O."/>
            <person name="Guillou S."/>
            <person name="Cros-Aarteil S."/>
            <person name="Calhoun S."/>
            <person name="Haridas S."/>
            <person name="Kuo A."/>
            <person name="Mondo S."/>
            <person name="Pangilinan J."/>
            <person name="Riley R."/>
            <person name="Labutti K."/>
            <person name="Andreopoulos B."/>
            <person name="Lipzen A."/>
            <person name="Chen C."/>
            <person name="Yanf M."/>
            <person name="Daum C."/>
            <person name="Ng V."/>
            <person name="Clum A."/>
            <person name="Steindorff A."/>
            <person name="Ohm R."/>
            <person name="Martin F."/>
            <person name="Silar P."/>
            <person name="Natvig D."/>
            <person name="Lalanne C."/>
            <person name="Gautier V."/>
            <person name="Ament-Velasquez S.L."/>
            <person name="Kruys A."/>
            <person name="Hutchinson M.I."/>
            <person name="Powell A.J."/>
            <person name="Barry K."/>
            <person name="Miller A.N."/>
            <person name="Grigoriev I.V."/>
            <person name="Debuchy R."/>
            <person name="Gladieux P."/>
            <person name="Thoren M.H."/>
            <person name="Johannesson H."/>
        </authorList>
    </citation>
    <scope>NUCLEOTIDE SEQUENCE</scope>
    <source>
        <strain evidence="2">CBS 606.72</strain>
    </source>
</reference>
<accession>A0AA40C7C9</accession>
<protein>
    <submittedName>
        <fullName evidence="2">Ser/Thr protein phosphatase family protein</fullName>
    </submittedName>
</protein>
<dbReference type="InterPro" id="IPR051693">
    <property type="entry name" value="UPF0046_metallophosphoest"/>
</dbReference>
<dbReference type="EMBL" id="JAULSU010000002">
    <property type="protein sequence ID" value="KAK0627334.1"/>
    <property type="molecule type" value="Genomic_DNA"/>
</dbReference>
<organism evidence="2 3">
    <name type="scientific">Immersiella caudata</name>
    <dbReference type="NCBI Taxonomy" id="314043"/>
    <lineage>
        <taxon>Eukaryota</taxon>
        <taxon>Fungi</taxon>
        <taxon>Dikarya</taxon>
        <taxon>Ascomycota</taxon>
        <taxon>Pezizomycotina</taxon>
        <taxon>Sordariomycetes</taxon>
        <taxon>Sordariomycetidae</taxon>
        <taxon>Sordariales</taxon>
        <taxon>Lasiosphaeriaceae</taxon>
        <taxon>Immersiella</taxon>
    </lineage>
</organism>
<dbReference type="Gene3D" id="3.60.21.10">
    <property type="match status" value="1"/>
</dbReference>
<evidence type="ECO:0000259" key="1">
    <source>
        <dbReference type="Pfam" id="PF00149"/>
    </source>
</evidence>
<dbReference type="CDD" id="cd07379">
    <property type="entry name" value="MPP_239FB"/>
    <property type="match status" value="1"/>
</dbReference>
<proteinExistence type="predicted"/>
<keyword evidence="3" id="KW-1185">Reference proteome</keyword>
<dbReference type="Pfam" id="PF00149">
    <property type="entry name" value="Metallophos"/>
    <property type="match status" value="1"/>
</dbReference>